<dbReference type="Gene3D" id="3.30.870.10">
    <property type="entry name" value="Endonuclease Chain A"/>
    <property type="match status" value="2"/>
</dbReference>
<keyword evidence="6" id="KW-1133">Transmembrane helix</keyword>
<reference evidence="8 9" key="2">
    <citation type="journal article" date="2021" name="Int. J. Syst. Evol. Microbiol.">
        <title>Isolation and Polyphasic Characterization of Desulfuromonas versatilis sp. Nov., an Electrogenic Bacteria Capable of Versatile Metabolism Isolated from a Graphene Oxide-Reducing Enrichment Culture.</title>
        <authorList>
            <person name="Xie L."/>
            <person name="Yoshida N."/>
            <person name="Ishii S."/>
            <person name="Meng L."/>
        </authorList>
    </citation>
    <scope>NUCLEOTIDE SEQUENCE [LARGE SCALE GENOMIC DNA]</scope>
    <source>
        <strain evidence="8 9">NIT-T3</strain>
    </source>
</reference>
<dbReference type="Pfam" id="PF09335">
    <property type="entry name" value="VTT_dom"/>
    <property type="match status" value="1"/>
</dbReference>
<sequence length="719" mass="78619">MKNSGILQQGKNCWRLASCGRAAFLVDGEAYFWALARTLLRARQCVYILGWDIDSRIRLVRDGEQSELEGLPTELGAFLNGLVARRRGLHIYVLDWDFAMLYALEREPLPIFKFGWGSHKRLHFKMDDKHPVGASHHQKLVVVDDQVAFCGGLDLASARWDTSEHTPQEPRRRDNGKTYGPFHDVQLMVDGEAARALGELARERWRRATGRRLKSPRQRGNSPWPESVEADLERATVGILRTDPGCEGSTQVCEVKDFYLDAVAAAQSFIYIENQYFTAQEIGRALERRLAEESGPEVLLVLPRECSGWLEQGTMGVLQARLLQRLQQVDRHGRLKVYYPTREGLDPQVINVHAKVLVVDDKLVRIGSSNLNNRSMGLDSECDLAIEAGEEPRLRRGIAAFRNRLLAEHLGMAAARVEETLGARGSLIETVEQLRGGQRSLAPLEPQVDEWLNGLIPDAGVIDPERPVSFSELVEQLAPVDLEAGAPRGGRSKKGLGFGLLLAAALGLAALWRWSPLGEWLDVETLSAWGLAIRDSPLAPLVTLAAYVAGGFVLVPVTLLILASALVFGPVAGFCYSLAGALASGLASYALGRLLGRDRVRNLAGGRLNRISRALAKKGLLAVAAIRLVPVAPFTVVNLVAGASHIRPRDFTLGTLLGLAPGVLAITLFEEGLVSALKNPGSGDLLILGGIGAGAALGGWLLWRRLRRKKRLPGDEPHE</sequence>
<organism evidence="8 9">
    <name type="scientific">Desulfuromonas versatilis</name>
    <dbReference type="NCBI Taxonomy" id="2802975"/>
    <lineage>
        <taxon>Bacteria</taxon>
        <taxon>Pseudomonadati</taxon>
        <taxon>Thermodesulfobacteriota</taxon>
        <taxon>Desulfuromonadia</taxon>
        <taxon>Desulfuromonadales</taxon>
        <taxon>Desulfuromonadaceae</taxon>
        <taxon>Desulfuromonas</taxon>
    </lineage>
</organism>
<dbReference type="PROSITE" id="PS50035">
    <property type="entry name" value="PLD"/>
    <property type="match status" value="2"/>
</dbReference>
<keyword evidence="9" id="KW-1185">Reference proteome</keyword>
<feature type="transmembrane region" description="Helical" evidence="6">
    <location>
        <begin position="496"/>
        <end position="514"/>
    </location>
</feature>
<dbReference type="PANTHER" id="PTHR18896">
    <property type="entry name" value="PHOSPHOLIPASE D"/>
    <property type="match status" value="1"/>
</dbReference>
<keyword evidence="3" id="KW-0378">Hydrolase</keyword>
<dbReference type="SMART" id="SM00155">
    <property type="entry name" value="PLDc"/>
    <property type="match status" value="2"/>
</dbReference>
<dbReference type="InterPro" id="IPR025202">
    <property type="entry name" value="PLD-like_dom"/>
</dbReference>
<evidence type="ECO:0000256" key="2">
    <source>
        <dbReference type="ARBA" id="ARBA00022737"/>
    </source>
</evidence>
<feature type="compositionally biased region" description="Basic and acidic residues" evidence="5">
    <location>
        <begin position="161"/>
        <end position="176"/>
    </location>
</feature>
<dbReference type="CDD" id="cd09143">
    <property type="entry name" value="PLDc_vPLD1_2_like_bac_2"/>
    <property type="match status" value="1"/>
</dbReference>
<reference evidence="8 9" key="1">
    <citation type="journal article" date="2016" name="C (Basel)">
        <title>Selective Growth of and Electricity Production by Marine Exoelectrogenic Bacteria in Self-Aggregated Hydrogel of Microbially Reduced Graphene Oxide.</title>
        <authorList>
            <person name="Yoshida N."/>
            <person name="Goto Y."/>
            <person name="Miyata Y."/>
        </authorList>
    </citation>
    <scope>NUCLEOTIDE SEQUENCE [LARGE SCALE GENOMIC DNA]</scope>
    <source>
        <strain evidence="8 9">NIT-T3</strain>
    </source>
</reference>
<dbReference type="InterPro" id="IPR015679">
    <property type="entry name" value="PLipase_D_fam"/>
</dbReference>
<dbReference type="CDD" id="cd09140">
    <property type="entry name" value="PLDc_vPLD1_2_like_bac_1"/>
    <property type="match status" value="1"/>
</dbReference>
<evidence type="ECO:0000313" key="9">
    <source>
        <dbReference type="Proteomes" id="UP001319827"/>
    </source>
</evidence>
<evidence type="ECO:0000256" key="5">
    <source>
        <dbReference type="SAM" id="MobiDB-lite"/>
    </source>
</evidence>
<feature type="region of interest" description="Disordered" evidence="5">
    <location>
        <begin position="160"/>
        <end position="179"/>
    </location>
</feature>
<evidence type="ECO:0000256" key="6">
    <source>
        <dbReference type="SAM" id="Phobius"/>
    </source>
</evidence>
<evidence type="ECO:0000256" key="1">
    <source>
        <dbReference type="ARBA" id="ARBA00000798"/>
    </source>
</evidence>
<accession>A0ABM8HU86</accession>
<dbReference type="Proteomes" id="UP001319827">
    <property type="component" value="Chromosome"/>
</dbReference>
<feature type="transmembrane region" description="Helical" evidence="6">
    <location>
        <begin position="544"/>
        <end position="567"/>
    </location>
</feature>
<name>A0ABM8HU86_9BACT</name>
<evidence type="ECO:0000256" key="3">
    <source>
        <dbReference type="ARBA" id="ARBA00022801"/>
    </source>
</evidence>
<dbReference type="Pfam" id="PF00614">
    <property type="entry name" value="PLDc"/>
    <property type="match status" value="1"/>
</dbReference>
<dbReference type="Pfam" id="PF13091">
    <property type="entry name" value="PLDc_2"/>
    <property type="match status" value="1"/>
</dbReference>
<keyword evidence="4" id="KW-0443">Lipid metabolism</keyword>
<feature type="domain" description="PLD phosphodiesterase" evidence="7">
    <location>
        <begin position="132"/>
        <end position="159"/>
    </location>
</feature>
<dbReference type="InterPro" id="IPR001736">
    <property type="entry name" value="PLipase_D/transphosphatidylase"/>
</dbReference>
<evidence type="ECO:0000259" key="7">
    <source>
        <dbReference type="PROSITE" id="PS50035"/>
    </source>
</evidence>
<dbReference type="SUPFAM" id="SSF56024">
    <property type="entry name" value="Phospholipase D/nuclease"/>
    <property type="match status" value="2"/>
</dbReference>
<feature type="transmembrane region" description="Helical" evidence="6">
    <location>
        <begin position="574"/>
        <end position="592"/>
    </location>
</feature>
<gene>
    <name evidence="8" type="ORF">DESUT3_13500</name>
</gene>
<keyword evidence="6" id="KW-0812">Transmembrane</keyword>
<dbReference type="PANTHER" id="PTHR18896:SF76">
    <property type="entry name" value="PHOSPHOLIPASE"/>
    <property type="match status" value="1"/>
</dbReference>
<comment type="catalytic activity">
    <reaction evidence="1">
        <text>a 1,2-diacyl-sn-glycero-3-phosphocholine + H2O = a 1,2-diacyl-sn-glycero-3-phosphate + choline + H(+)</text>
        <dbReference type="Rhea" id="RHEA:14445"/>
        <dbReference type="ChEBI" id="CHEBI:15354"/>
        <dbReference type="ChEBI" id="CHEBI:15377"/>
        <dbReference type="ChEBI" id="CHEBI:15378"/>
        <dbReference type="ChEBI" id="CHEBI:57643"/>
        <dbReference type="ChEBI" id="CHEBI:58608"/>
        <dbReference type="EC" id="3.1.4.4"/>
    </reaction>
</comment>
<keyword evidence="6" id="KW-0472">Membrane</keyword>
<dbReference type="RefSeq" id="WP_221251711.1">
    <property type="nucleotide sequence ID" value="NZ_AP024355.1"/>
</dbReference>
<dbReference type="InterPro" id="IPR032816">
    <property type="entry name" value="VTT_dom"/>
</dbReference>
<feature type="transmembrane region" description="Helical" evidence="6">
    <location>
        <begin position="619"/>
        <end position="639"/>
    </location>
</feature>
<evidence type="ECO:0000313" key="8">
    <source>
        <dbReference type="EMBL" id="BCR04281.1"/>
    </source>
</evidence>
<proteinExistence type="predicted"/>
<keyword evidence="2" id="KW-0677">Repeat</keyword>
<dbReference type="EMBL" id="AP024355">
    <property type="protein sequence ID" value="BCR04281.1"/>
    <property type="molecule type" value="Genomic_DNA"/>
</dbReference>
<evidence type="ECO:0000256" key="4">
    <source>
        <dbReference type="ARBA" id="ARBA00023098"/>
    </source>
</evidence>
<feature type="domain" description="PLD phosphodiesterase" evidence="7">
    <location>
        <begin position="353"/>
        <end position="375"/>
    </location>
</feature>
<protein>
    <submittedName>
        <fullName evidence="8">Phospholipase</fullName>
    </submittedName>
</protein>
<feature type="transmembrane region" description="Helical" evidence="6">
    <location>
        <begin position="685"/>
        <end position="703"/>
    </location>
</feature>